<dbReference type="Gene3D" id="3.30.200.20">
    <property type="entry name" value="Phosphorylase Kinase, domain 1"/>
    <property type="match status" value="1"/>
</dbReference>
<protein>
    <recommendedName>
        <fullName evidence="4">Protein kinase domain-containing protein</fullName>
    </recommendedName>
</protein>
<name>A0A9P8L7V9_9PEZI</name>
<dbReference type="InterPro" id="IPR011009">
    <property type="entry name" value="Kinase-like_dom_sf"/>
</dbReference>
<dbReference type="EMBL" id="JAGHQM010001309">
    <property type="protein sequence ID" value="KAH0555898.1"/>
    <property type="molecule type" value="Genomic_DNA"/>
</dbReference>
<keyword evidence="1" id="KW-1133">Transmembrane helix</keyword>
<keyword evidence="3" id="KW-1185">Reference proteome</keyword>
<sequence>MSILIGLEASMQRIAYYITFIMSLAFLGFDRQLYYNEHGYVAHLFVGKGDKDHMQSDLLKKLDSDGSCLLEKLNRLAADHGWVPNELEALRDECDGFFSVTAGAIHFKDLGPRTESHVVQTLKQSTATFSATSTVLTRLDTGLAANLWDADNRKELESHCSNISMCREELALAFGIHKRDHKRYEISTQVPYRHIRQIGSGAMGLADVVYCTGHSTPTRIFARKQIQLRRRNVVLLEMIKKEVESLKKLKHRNIVRKHTRIGLFFAIIMEPVGSCDLREWMNHAADSDFPNFHLAVVPD</sequence>
<evidence type="ECO:0000313" key="3">
    <source>
        <dbReference type="Proteomes" id="UP000750711"/>
    </source>
</evidence>
<reference evidence="2" key="1">
    <citation type="submission" date="2021-03" db="EMBL/GenBank/DDBJ databases">
        <title>Comparative genomics and phylogenomic investigation of the class Geoglossomycetes provide insights into ecological specialization and systematics.</title>
        <authorList>
            <person name="Melie T."/>
            <person name="Pirro S."/>
            <person name="Miller A.N."/>
            <person name="Quandt A."/>
        </authorList>
    </citation>
    <scope>NUCLEOTIDE SEQUENCE</scope>
    <source>
        <strain evidence="2">CAQ_001_2017</strain>
    </source>
</reference>
<proteinExistence type="predicted"/>
<keyword evidence="1" id="KW-0472">Membrane</keyword>
<evidence type="ECO:0008006" key="4">
    <source>
        <dbReference type="Google" id="ProtNLM"/>
    </source>
</evidence>
<comment type="caution">
    <text evidence="2">The sequence shown here is derived from an EMBL/GenBank/DDBJ whole genome shotgun (WGS) entry which is preliminary data.</text>
</comment>
<feature type="transmembrane region" description="Helical" evidence="1">
    <location>
        <begin position="14"/>
        <end position="29"/>
    </location>
</feature>
<keyword evidence="1" id="KW-0812">Transmembrane</keyword>
<evidence type="ECO:0000313" key="2">
    <source>
        <dbReference type="EMBL" id="KAH0555898.1"/>
    </source>
</evidence>
<dbReference type="SUPFAM" id="SSF56112">
    <property type="entry name" value="Protein kinase-like (PK-like)"/>
    <property type="match status" value="1"/>
</dbReference>
<organism evidence="2 3">
    <name type="scientific">Trichoglossum hirsutum</name>
    <dbReference type="NCBI Taxonomy" id="265104"/>
    <lineage>
        <taxon>Eukaryota</taxon>
        <taxon>Fungi</taxon>
        <taxon>Dikarya</taxon>
        <taxon>Ascomycota</taxon>
        <taxon>Pezizomycotina</taxon>
        <taxon>Geoglossomycetes</taxon>
        <taxon>Geoglossales</taxon>
        <taxon>Geoglossaceae</taxon>
        <taxon>Trichoglossum</taxon>
    </lineage>
</organism>
<dbReference type="Proteomes" id="UP000750711">
    <property type="component" value="Unassembled WGS sequence"/>
</dbReference>
<gene>
    <name evidence="2" type="ORF">GP486_006157</name>
</gene>
<accession>A0A9P8L7V9</accession>
<dbReference type="AlphaFoldDB" id="A0A9P8L7V9"/>
<evidence type="ECO:0000256" key="1">
    <source>
        <dbReference type="SAM" id="Phobius"/>
    </source>
</evidence>